<accession>A0A821LDW7</accession>
<dbReference type="Proteomes" id="UP000663873">
    <property type="component" value="Unassembled WGS sequence"/>
</dbReference>
<proteinExistence type="predicted"/>
<dbReference type="EMBL" id="CAJOBP010040243">
    <property type="protein sequence ID" value="CAF4748897.1"/>
    <property type="molecule type" value="Genomic_DNA"/>
</dbReference>
<feature type="non-terminal residue" evidence="1">
    <location>
        <position position="1"/>
    </location>
</feature>
<sequence>MSGTEEKLEAIDKRLNQVEEYNTMLKKSIQKTDKRLSSVTGLTAAAQGGYLQLQASKDMKFAIGAAAPDLLSGAWKFANLFTDALLT</sequence>
<organism evidence="1 2">
    <name type="scientific">Rotaria socialis</name>
    <dbReference type="NCBI Taxonomy" id="392032"/>
    <lineage>
        <taxon>Eukaryota</taxon>
        <taxon>Metazoa</taxon>
        <taxon>Spiralia</taxon>
        <taxon>Gnathifera</taxon>
        <taxon>Rotifera</taxon>
        <taxon>Eurotatoria</taxon>
        <taxon>Bdelloidea</taxon>
        <taxon>Philodinida</taxon>
        <taxon>Philodinidae</taxon>
        <taxon>Rotaria</taxon>
    </lineage>
</organism>
<evidence type="ECO:0000313" key="2">
    <source>
        <dbReference type="Proteomes" id="UP000663873"/>
    </source>
</evidence>
<keyword evidence="2" id="KW-1185">Reference proteome</keyword>
<comment type="caution">
    <text evidence="1">The sequence shown here is derived from an EMBL/GenBank/DDBJ whole genome shotgun (WGS) entry which is preliminary data.</text>
</comment>
<gene>
    <name evidence="1" type="ORF">UJA718_LOCUS38805</name>
</gene>
<reference evidence="1" key="1">
    <citation type="submission" date="2021-02" db="EMBL/GenBank/DDBJ databases">
        <authorList>
            <person name="Nowell W R."/>
        </authorList>
    </citation>
    <scope>NUCLEOTIDE SEQUENCE</scope>
</reference>
<dbReference type="AlphaFoldDB" id="A0A821LDW7"/>
<name>A0A821LDW7_9BILA</name>
<protein>
    <submittedName>
        <fullName evidence="1">Uncharacterized protein</fullName>
    </submittedName>
</protein>
<evidence type="ECO:0000313" key="1">
    <source>
        <dbReference type="EMBL" id="CAF4748897.1"/>
    </source>
</evidence>